<dbReference type="Proteomes" id="UP000244066">
    <property type="component" value="Unassembled WGS sequence"/>
</dbReference>
<feature type="domain" description="Gamma-glutamylcyclotransferase AIG2-like" evidence="2">
    <location>
        <begin position="5"/>
        <end position="111"/>
    </location>
</feature>
<dbReference type="AlphaFoldDB" id="A0A2R7Y642"/>
<dbReference type="EMBL" id="NDWU01000005">
    <property type="protein sequence ID" value="PUA32996.1"/>
    <property type="molecule type" value="Genomic_DNA"/>
</dbReference>
<keyword evidence="1" id="KW-0456">Lyase</keyword>
<proteinExistence type="predicted"/>
<dbReference type="PANTHER" id="PTHR12935:SF0">
    <property type="entry name" value="GAMMA-GLUTAMYLCYCLOTRANSFERASE"/>
    <property type="match status" value="1"/>
</dbReference>
<evidence type="ECO:0000313" key="3">
    <source>
        <dbReference type="EMBL" id="PUA32996.1"/>
    </source>
</evidence>
<name>A0A2R7Y642_9ARCH</name>
<organism evidence="3 4">
    <name type="scientific">Candidatus Terraquivivens tikiterensis</name>
    <dbReference type="NCBI Taxonomy" id="1980982"/>
    <lineage>
        <taxon>Archaea</taxon>
        <taxon>Nitrososphaerota</taxon>
        <taxon>Candidatus Wolframiiraptoraceae</taxon>
        <taxon>Candidatus Terraquivivens</taxon>
    </lineage>
</organism>
<dbReference type="Gene3D" id="3.10.490.10">
    <property type="entry name" value="Gamma-glutamyl cyclotransferase-like"/>
    <property type="match status" value="1"/>
</dbReference>
<protein>
    <recommendedName>
        <fullName evidence="2">Gamma-glutamylcyclotransferase AIG2-like domain-containing protein</fullName>
    </recommendedName>
</protein>
<dbReference type="GO" id="GO:0003839">
    <property type="term" value="F:gamma-glutamylcyclotransferase activity"/>
    <property type="evidence" value="ECO:0007669"/>
    <property type="project" value="InterPro"/>
</dbReference>
<evidence type="ECO:0000313" key="4">
    <source>
        <dbReference type="Proteomes" id="UP000244066"/>
    </source>
</evidence>
<dbReference type="InterPro" id="IPR013024">
    <property type="entry name" value="GGCT-like"/>
</dbReference>
<dbReference type="Pfam" id="PF06094">
    <property type="entry name" value="GGACT"/>
    <property type="match status" value="1"/>
</dbReference>
<sequence length="149" mass="16740">MAVWYFAYGANLNKDLMRRRVGGWKDCKKGVLEGYKLCFGVFSKSWGGGVADIREWGGSRVYGVVYLLDEEQLKELDKYEGVPNIYLRRKVVVRTEGGEVEAVTYVAANPRHFVKPSTDYLAIMLKGLKQHGYGDDVLKEVKRIAGGLG</sequence>
<dbReference type="InterPro" id="IPR017939">
    <property type="entry name" value="G-Glutamylcylcotransferase"/>
</dbReference>
<evidence type="ECO:0000256" key="1">
    <source>
        <dbReference type="ARBA" id="ARBA00023239"/>
    </source>
</evidence>
<gene>
    <name evidence="3" type="ORF">B9J98_02650</name>
</gene>
<dbReference type="InterPro" id="IPR009288">
    <property type="entry name" value="AIG2-like_dom"/>
</dbReference>
<comment type="caution">
    <text evidence="3">The sequence shown here is derived from an EMBL/GenBank/DDBJ whole genome shotgun (WGS) entry which is preliminary data.</text>
</comment>
<accession>A0A2R7Y642</accession>
<dbReference type="SUPFAM" id="SSF110857">
    <property type="entry name" value="Gamma-glutamyl cyclotransferase-like"/>
    <property type="match status" value="1"/>
</dbReference>
<dbReference type="PANTHER" id="PTHR12935">
    <property type="entry name" value="GAMMA-GLUTAMYLCYCLOTRANSFERASE"/>
    <property type="match status" value="1"/>
</dbReference>
<dbReference type="InterPro" id="IPR036568">
    <property type="entry name" value="GGCT-like_sf"/>
</dbReference>
<reference evidence="3 4" key="1">
    <citation type="submission" date="2017-04" db="EMBL/GenBank/DDBJ databases">
        <title>Draft Aigarchaeota genome from a New Zealand hot spring.</title>
        <authorList>
            <person name="Reysenbach A.-L."/>
            <person name="Donaho J.A."/>
            <person name="Gerhart J."/>
            <person name="Kelley J.F."/>
            <person name="Kouba K."/>
            <person name="Podar M."/>
            <person name="Stott M."/>
        </authorList>
    </citation>
    <scope>NUCLEOTIDE SEQUENCE [LARGE SCALE GENOMIC DNA]</scope>
    <source>
        <strain evidence="3">NZ13_MG1</strain>
    </source>
</reference>
<evidence type="ECO:0000259" key="2">
    <source>
        <dbReference type="Pfam" id="PF06094"/>
    </source>
</evidence>
<dbReference type="CDD" id="cd06661">
    <property type="entry name" value="GGCT_like"/>
    <property type="match status" value="1"/>
</dbReference>